<evidence type="ECO:0008006" key="3">
    <source>
        <dbReference type="Google" id="ProtNLM"/>
    </source>
</evidence>
<dbReference type="Proteomes" id="UP000701853">
    <property type="component" value="Chromosome 1"/>
</dbReference>
<reference evidence="1 2" key="1">
    <citation type="journal article" date="2021" name="bioRxiv">
        <title>The Gossypium anomalum genome as a resource for cotton improvement and evolutionary analysis of hybrid incompatibility.</title>
        <authorList>
            <person name="Grover C.E."/>
            <person name="Yuan D."/>
            <person name="Arick M.A."/>
            <person name="Miller E.R."/>
            <person name="Hu G."/>
            <person name="Peterson D.G."/>
            <person name="Wendel J.F."/>
            <person name="Udall J.A."/>
        </authorList>
    </citation>
    <scope>NUCLEOTIDE SEQUENCE [LARGE SCALE GENOMIC DNA]</scope>
    <source>
        <strain evidence="1">JFW-Udall</strain>
        <tissue evidence="1">Leaf</tissue>
    </source>
</reference>
<comment type="caution">
    <text evidence="1">The sequence shown here is derived from an EMBL/GenBank/DDBJ whole genome shotgun (WGS) entry which is preliminary data.</text>
</comment>
<dbReference type="InterPro" id="IPR032567">
    <property type="entry name" value="RTL1-rel"/>
</dbReference>
<proteinExistence type="predicted"/>
<keyword evidence="2" id="KW-1185">Reference proteome</keyword>
<sequence>MDWLTLHDAVINCKRKIIDLQSQNDEIVRIKSNELNGLQAVLDSKMIERKIESVLVVCEYLDVFPEELSGLPPIREVEFGIELVPWTTPISIALYRMAPTELRELKAQLQELIDRGFARPSFSP</sequence>
<dbReference type="EMBL" id="JAHUZN010000001">
    <property type="protein sequence ID" value="KAG8503474.1"/>
    <property type="molecule type" value="Genomic_DNA"/>
</dbReference>
<dbReference type="PANTHER" id="PTHR15503">
    <property type="entry name" value="LDOC1 RELATED"/>
    <property type="match status" value="1"/>
</dbReference>
<protein>
    <recommendedName>
        <fullName evidence="3">Reverse transcriptase domain-containing protein</fullName>
    </recommendedName>
</protein>
<dbReference type="Gene3D" id="3.10.10.10">
    <property type="entry name" value="HIV Type 1 Reverse Transcriptase, subunit A, domain 1"/>
    <property type="match status" value="1"/>
</dbReference>
<dbReference type="OrthoDB" id="1002399at2759"/>
<gene>
    <name evidence="1" type="ORF">CXB51_001406</name>
</gene>
<name>A0A8J5ZCF7_9ROSI</name>
<organism evidence="1 2">
    <name type="scientific">Gossypium anomalum</name>
    <dbReference type="NCBI Taxonomy" id="47600"/>
    <lineage>
        <taxon>Eukaryota</taxon>
        <taxon>Viridiplantae</taxon>
        <taxon>Streptophyta</taxon>
        <taxon>Embryophyta</taxon>
        <taxon>Tracheophyta</taxon>
        <taxon>Spermatophyta</taxon>
        <taxon>Magnoliopsida</taxon>
        <taxon>eudicotyledons</taxon>
        <taxon>Gunneridae</taxon>
        <taxon>Pentapetalae</taxon>
        <taxon>rosids</taxon>
        <taxon>malvids</taxon>
        <taxon>Malvales</taxon>
        <taxon>Malvaceae</taxon>
        <taxon>Malvoideae</taxon>
        <taxon>Gossypium</taxon>
    </lineage>
</organism>
<dbReference type="PANTHER" id="PTHR15503:SF45">
    <property type="entry name" value="RNA-DIRECTED DNA POLYMERASE HOMOLOG"/>
    <property type="match status" value="1"/>
</dbReference>
<dbReference type="InterPro" id="IPR043502">
    <property type="entry name" value="DNA/RNA_pol_sf"/>
</dbReference>
<accession>A0A8J5ZCF7</accession>
<dbReference type="AlphaFoldDB" id="A0A8J5ZCF7"/>
<evidence type="ECO:0000313" key="1">
    <source>
        <dbReference type="EMBL" id="KAG8503474.1"/>
    </source>
</evidence>
<evidence type="ECO:0000313" key="2">
    <source>
        <dbReference type="Proteomes" id="UP000701853"/>
    </source>
</evidence>
<dbReference type="SUPFAM" id="SSF56672">
    <property type="entry name" value="DNA/RNA polymerases"/>
    <property type="match status" value="1"/>
</dbReference>